<evidence type="ECO:0000256" key="8">
    <source>
        <dbReference type="ARBA" id="ARBA00023125"/>
    </source>
</evidence>
<feature type="domain" description="KRAB" evidence="14">
    <location>
        <begin position="5"/>
        <end position="76"/>
    </location>
</feature>
<evidence type="ECO:0000256" key="6">
    <source>
        <dbReference type="ARBA" id="ARBA00022833"/>
    </source>
</evidence>
<accession>A0A1S3GTC9</accession>
<dbReference type="Pfam" id="PF01352">
    <property type="entry name" value="KRAB"/>
    <property type="match status" value="1"/>
</dbReference>
<protein>
    <submittedName>
        <fullName evidence="16">Zinc finger protein 717-like</fullName>
    </submittedName>
</protein>
<dbReference type="InterPro" id="IPR036236">
    <property type="entry name" value="Znf_C2H2_sf"/>
</dbReference>
<dbReference type="GO" id="GO:0005654">
    <property type="term" value="C:nucleoplasm"/>
    <property type="evidence" value="ECO:0007669"/>
    <property type="project" value="TreeGrafter"/>
</dbReference>
<dbReference type="FunFam" id="3.30.160.60:FF:000295">
    <property type="entry name" value="zinc finger protein 19"/>
    <property type="match status" value="2"/>
</dbReference>
<evidence type="ECO:0000256" key="11">
    <source>
        <dbReference type="PROSITE-ProRule" id="PRU00042"/>
    </source>
</evidence>
<dbReference type="GO" id="GO:0001227">
    <property type="term" value="F:DNA-binding transcription repressor activity, RNA polymerase II-specific"/>
    <property type="evidence" value="ECO:0007669"/>
    <property type="project" value="TreeGrafter"/>
</dbReference>
<evidence type="ECO:0000313" key="16">
    <source>
        <dbReference type="RefSeq" id="XP_012892153.1"/>
    </source>
</evidence>
<evidence type="ECO:0000259" key="14">
    <source>
        <dbReference type="PROSITE" id="PS50805"/>
    </source>
</evidence>
<dbReference type="FunFam" id="3.30.160.60:FF:001498">
    <property type="entry name" value="Zinc finger protein 404"/>
    <property type="match status" value="1"/>
</dbReference>
<dbReference type="AlphaFoldDB" id="A0A1S3GTC9"/>
<evidence type="ECO:0000256" key="10">
    <source>
        <dbReference type="ARBA" id="ARBA00023242"/>
    </source>
</evidence>
<dbReference type="Proteomes" id="UP000081671">
    <property type="component" value="Unplaced"/>
</dbReference>
<keyword evidence="5 11" id="KW-0863">Zinc-finger</keyword>
<keyword evidence="4" id="KW-0677">Repeat</keyword>
<keyword evidence="10" id="KW-0539">Nucleus</keyword>
<dbReference type="SMART" id="SM00349">
    <property type="entry name" value="KRAB"/>
    <property type="match status" value="1"/>
</dbReference>
<dbReference type="InterPro" id="IPR001909">
    <property type="entry name" value="KRAB"/>
</dbReference>
<evidence type="ECO:0000256" key="9">
    <source>
        <dbReference type="ARBA" id="ARBA00023163"/>
    </source>
</evidence>
<dbReference type="OrthoDB" id="427030at2759"/>
<dbReference type="GO" id="GO:0000978">
    <property type="term" value="F:RNA polymerase II cis-regulatory region sequence-specific DNA binding"/>
    <property type="evidence" value="ECO:0007669"/>
    <property type="project" value="TreeGrafter"/>
</dbReference>
<comment type="similarity">
    <text evidence="2">Belongs to the krueppel C2H2-type zinc-finger protein family.</text>
</comment>
<dbReference type="FunFam" id="3.30.160.60:FF:002254">
    <property type="entry name" value="Zinc finger protein 540"/>
    <property type="match status" value="1"/>
</dbReference>
<evidence type="ECO:0000256" key="7">
    <source>
        <dbReference type="ARBA" id="ARBA00023015"/>
    </source>
</evidence>
<name>A0A1S3GTC9_DIPOR</name>
<feature type="region of interest" description="Disordered" evidence="12">
    <location>
        <begin position="203"/>
        <end position="222"/>
    </location>
</feature>
<sequence>MTKLVSFDDVAVDFSWEEWQDLDFSQRTLYRDVMLETYSNLVSLGPCVPKPNLIVKLEEGAEPWIGEASDKNYTNVQEMEDVIKDFQESPRECLCEVAVKNSNTVEESMRTFDLSDEQQKSTLLAQEILQGQRKTPECNGCGKSFDLSSIVTTHQKMCTRENPCTYNVCKKPFSREIVLAKPHSKYAEKSNDYIQCEKSMSQKSDLTFPPQTPTEDKPYQYEGCRTNSTQKSALNQYQRSHTEERNYECDKCGMFFRLKSYLTSHQRRHTGEKPYKCNRCGMSFTWTSQLTIHRRTHTGEKPYECNRCGKPFIRKTQLTAHQRTHTGEKPYECNRADLNVHQQKHTGEKLYECNRCGKSFTRKTELNIHQRIHTGEKPYECNRCGKPFTQNSHLIKHKRIHTSEKS</sequence>
<dbReference type="PROSITE" id="PS50805">
    <property type="entry name" value="KRAB"/>
    <property type="match status" value="1"/>
</dbReference>
<dbReference type="Gene3D" id="6.10.140.140">
    <property type="match status" value="1"/>
</dbReference>
<dbReference type="PANTHER" id="PTHR24399:SF49">
    <property type="entry name" value="ZINC FINGER PROTEIN 674"/>
    <property type="match status" value="1"/>
</dbReference>
<dbReference type="GeneID" id="106001673"/>
<dbReference type="GO" id="GO:0002682">
    <property type="term" value="P:regulation of immune system process"/>
    <property type="evidence" value="ECO:0007669"/>
    <property type="project" value="TreeGrafter"/>
</dbReference>
<feature type="domain" description="C2H2-type" evidence="13">
    <location>
        <begin position="275"/>
        <end position="302"/>
    </location>
</feature>
<evidence type="ECO:0000256" key="12">
    <source>
        <dbReference type="SAM" id="MobiDB-lite"/>
    </source>
</evidence>
<dbReference type="CDD" id="cd07765">
    <property type="entry name" value="KRAB_A-box"/>
    <property type="match status" value="1"/>
</dbReference>
<evidence type="ECO:0000256" key="4">
    <source>
        <dbReference type="ARBA" id="ARBA00022737"/>
    </source>
</evidence>
<dbReference type="PROSITE" id="PS00028">
    <property type="entry name" value="ZINC_FINGER_C2H2_1"/>
    <property type="match status" value="5"/>
</dbReference>
<dbReference type="RefSeq" id="XP_012892153.1">
    <property type="nucleotide sequence ID" value="XM_013036699.1"/>
</dbReference>
<gene>
    <name evidence="16" type="primary">LOC106001673</name>
</gene>
<keyword evidence="6" id="KW-0862">Zinc</keyword>
<keyword evidence="3" id="KW-0479">Metal-binding</keyword>
<dbReference type="Pfam" id="PF00096">
    <property type="entry name" value="zf-C2H2"/>
    <property type="match status" value="5"/>
</dbReference>
<evidence type="ECO:0000256" key="1">
    <source>
        <dbReference type="ARBA" id="ARBA00004123"/>
    </source>
</evidence>
<dbReference type="GO" id="GO:0008270">
    <property type="term" value="F:zinc ion binding"/>
    <property type="evidence" value="ECO:0007669"/>
    <property type="project" value="UniProtKB-KW"/>
</dbReference>
<dbReference type="FunFam" id="3.30.160.60:FF:002063">
    <property type="entry name" value="RB associated KRAB zinc finger"/>
    <property type="match status" value="1"/>
</dbReference>
<dbReference type="SUPFAM" id="SSF57667">
    <property type="entry name" value="beta-beta-alpha zinc fingers"/>
    <property type="match status" value="5"/>
</dbReference>
<dbReference type="InterPro" id="IPR013087">
    <property type="entry name" value="Znf_C2H2_type"/>
</dbReference>
<evidence type="ECO:0000256" key="3">
    <source>
        <dbReference type="ARBA" id="ARBA00022723"/>
    </source>
</evidence>
<comment type="subcellular location">
    <subcellularLocation>
        <location evidence="1">Nucleus</location>
    </subcellularLocation>
</comment>
<organism evidence="15 16">
    <name type="scientific">Dipodomys ordii</name>
    <name type="common">Ord's kangaroo rat</name>
    <dbReference type="NCBI Taxonomy" id="10020"/>
    <lineage>
        <taxon>Eukaryota</taxon>
        <taxon>Metazoa</taxon>
        <taxon>Chordata</taxon>
        <taxon>Craniata</taxon>
        <taxon>Vertebrata</taxon>
        <taxon>Euteleostomi</taxon>
        <taxon>Mammalia</taxon>
        <taxon>Eutheria</taxon>
        <taxon>Euarchontoglires</taxon>
        <taxon>Glires</taxon>
        <taxon>Rodentia</taxon>
        <taxon>Castorimorpha</taxon>
        <taxon>Heteromyidae</taxon>
        <taxon>Dipodomyinae</taxon>
        <taxon>Dipodomys</taxon>
    </lineage>
</organism>
<feature type="domain" description="C2H2-type" evidence="13">
    <location>
        <begin position="136"/>
        <end position="163"/>
    </location>
</feature>
<evidence type="ECO:0000313" key="15">
    <source>
        <dbReference type="Proteomes" id="UP000081671"/>
    </source>
</evidence>
<dbReference type="InterPro" id="IPR036051">
    <property type="entry name" value="KRAB_dom_sf"/>
</dbReference>
<feature type="domain" description="C2H2-type" evidence="13">
    <location>
        <begin position="351"/>
        <end position="378"/>
    </location>
</feature>
<dbReference type="Gene3D" id="3.30.160.60">
    <property type="entry name" value="Classic Zinc Finger"/>
    <property type="match status" value="7"/>
</dbReference>
<dbReference type="SMART" id="SM00355">
    <property type="entry name" value="ZnF_C2H2"/>
    <property type="match status" value="5"/>
</dbReference>
<keyword evidence="8" id="KW-0238">DNA-binding</keyword>
<dbReference type="PANTHER" id="PTHR24399">
    <property type="entry name" value="ZINC FINGER AND BTB DOMAIN-CONTAINING"/>
    <property type="match status" value="1"/>
</dbReference>
<proteinExistence type="inferred from homology"/>
<reference evidence="16" key="1">
    <citation type="submission" date="2025-08" db="UniProtKB">
        <authorList>
            <consortium name="RefSeq"/>
        </authorList>
    </citation>
    <scope>IDENTIFICATION</scope>
    <source>
        <tissue evidence="16">Kidney</tissue>
    </source>
</reference>
<evidence type="ECO:0000259" key="13">
    <source>
        <dbReference type="PROSITE" id="PS50157"/>
    </source>
</evidence>
<keyword evidence="7" id="KW-0805">Transcription regulation</keyword>
<evidence type="ECO:0000256" key="2">
    <source>
        <dbReference type="ARBA" id="ARBA00006991"/>
    </source>
</evidence>
<keyword evidence="9" id="KW-0804">Transcription</keyword>
<keyword evidence="15" id="KW-1185">Reference proteome</keyword>
<feature type="domain" description="C2H2-type" evidence="13">
    <location>
        <begin position="379"/>
        <end position="406"/>
    </location>
</feature>
<feature type="domain" description="C2H2-type" evidence="13">
    <location>
        <begin position="247"/>
        <end position="274"/>
    </location>
</feature>
<dbReference type="PROSITE" id="PS50157">
    <property type="entry name" value="ZINC_FINGER_C2H2_2"/>
    <property type="match status" value="6"/>
</dbReference>
<dbReference type="InParanoid" id="A0A1S3GTC9"/>
<dbReference type="GO" id="GO:0001817">
    <property type="term" value="P:regulation of cytokine production"/>
    <property type="evidence" value="ECO:0007669"/>
    <property type="project" value="TreeGrafter"/>
</dbReference>
<dbReference type="KEGG" id="dord:106001673"/>
<evidence type="ECO:0000256" key="5">
    <source>
        <dbReference type="ARBA" id="ARBA00022771"/>
    </source>
</evidence>
<feature type="domain" description="C2H2-type" evidence="13">
    <location>
        <begin position="303"/>
        <end position="330"/>
    </location>
</feature>
<dbReference type="SUPFAM" id="SSF109640">
    <property type="entry name" value="KRAB domain (Kruppel-associated box)"/>
    <property type="match status" value="1"/>
</dbReference>